<accession>Q5K966</accession>
<evidence type="ECO:0000256" key="1">
    <source>
        <dbReference type="SAM" id="MobiDB-lite"/>
    </source>
</evidence>
<dbReference type="KEGG" id="cne:CNK03030"/>
<dbReference type="EMBL" id="AE017351">
    <property type="protein sequence ID" value="AAW46244.2"/>
    <property type="molecule type" value="Genomic_DNA"/>
</dbReference>
<feature type="compositionally biased region" description="Low complexity" evidence="1">
    <location>
        <begin position="27"/>
        <end position="36"/>
    </location>
</feature>
<dbReference type="RefSeq" id="XP_024513754.1">
    <property type="nucleotide sequence ID" value="XM_024658103.1"/>
</dbReference>
<reference evidence="3 4" key="1">
    <citation type="journal article" date="2005" name="Science">
        <title>The genome of the basidiomycetous yeast and human pathogen Cryptococcus neoformans.</title>
        <authorList>
            <person name="Loftus B.J."/>
            <person name="Fung E."/>
            <person name="Roncaglia P."/>
            <person name="Rowley D."/>
            <person name="Amedeo P."/>
            <person name="Bruno D."/>
            <person name="Vamathevan J."/>
            <person name="Miranda M."/>
            <person name="Anderson I.J."/>
            <person name="Fraser J.A."/>
            <person name="Allen J.E."/>
            <person name="Bosdet I.E."/>
            <person name="Brent M.R."/>
            <person name="Chiu R."/>
            <person name="Doering T.L."/>
            <person name="Donlin M.J."/>
            <person name="D'Souza C.A."/>
            <person name="Fox D.S."/>
            <person name="Grinberg V."/>
            <person name="Fu J."/>
            <person name="Fukushima M."/>
            <person name="Haas B.J."/>
            <person name="Huang J.C."/>
            <person name="Janbon G."/>
            <person name="Jones S.J."/>
            <person name="Koo H.L."/>
            <person name="Krzywinski M.I."/>
            <person name="Kwon-Chung J.K."/>
            <person name="Lengeler K.B."/>
            <person name="Maiti R."/>
            <person name="Marra M.A."/>
            <person name="Marra R.E."/>
            <person name="Mathewson C.A."/>
            <person name="Mitchell T.G."/>
            <person name="Pertea M."/>
            <person name="Riggs F.R."/>
            <person name="Salzberg S.L."/>
            <person name="Schein J.E."/>
            <person name="Shvartsbeyn A."/>
            <person name="Shin H."/>
            <person name="Shumway M."/>
            <person name="Specht C.A."/>
            <person name="Suh B.B."/>
            <person name="Tenney A."/>
            <person name="Utterback T.R."/>
            <person name="Wickes B.L."/>
            <person name="Wortman J.R."/>
            <person name="Wye N.H."/>
            <person name="Kronstad J.W."/>
            <person name="Lodge J.K."/>
            <person name="Heitman J."/>
            <person name="Davis R.W."/>
            <person name="Fraser C.M."/>
            <person name="Hyman R.W."/>
        </authorList>
    </citation>
    <scope>NUCLEOTIDE SEQUENCE [LARGE SCALE GENOMIC DNA]</scope>
    <source>
        <strain evidence="4">JEC21 / ATCC MYA-565</strain>
    </source>
</reference>
<dbReference type="CDD" id="cd00067">
    <property type="entry name" value="GAL4"/>
    <property type="match status" value="1"/>
</dbReference>
<evidence type="ECO:0000259" key="2">
    <source>
        <dbReference type="PROSITE" id="PS50048"/>
    </source>
</evidence>
<feature type="compositionally biased region" description="Polar residues" evidence="1">
    <location>
        <begin position="252"/>
        <end position="263"/>
    </location>
</feature>
<feature type="compositionally biased region" description="Basic and acidic residues" evidence="1">
    <location>
        <begin position="264"/>
        <end position="273"/>
    </location>
</feature>
<dbReference type="VEuPathDB" id="FungiDB:CNK03030"/>
<dbReference type="Pfam" id="PF00172">
    <property type="entry name" value="Zn_clus"/>
    <property type="match status" value="1"/>
</dbReference>
<protein>
    <recommendedName>
        <fullName evidence="2">Zn(2)-C6 fungal-type domain-containing protein</fullName>
    </recommendedName>
</protein>
<dbReference type="PROSITE" id="PS00463">
    <property type="entry name" value="ZN2_CY6_FUNGAL_1"/>
    <property type="match status" value="1"/>
</dbReference>
<feature type="compositionally biased region" description="Basic and acidic residues" evidence="1">
    <location>
        <begin position="562"/>
        <end position="578"/>
    </location>
</feature>
<dbReference type="InterPro" id="IPR001138">
    <property type="entry name" value="Zn2Cys6_DnaBD"/>
</dbReference>
<dbReference type="PROSITE" id="PS50048">
    <property type="entry name" value="ZN2_CY6_FUNGAL_2"/>
    <property type="match status" value="1"/>
</dbReference>
<dbReference type="STRING" id="214684.Q5K966"/>
<dbReference type="GeneID" id="3254520"/>
<dbReference type="Gene3D" id="4.10.240.10">
    <property type="entry name" value="Zn(2)-C6 fungal-type DNA-binding domain"/>
    <property type="match status" value="1"/>
</dbReference>
<dbReference type="SMART" id="SM00066">
    <property type="entry name" value="GAL4"/>
    <property type="match status" value="1"/>
</dbReference>
<dbReference type="SUPFAM" id="SSF57701">
    <property type="entry name" value="Zn2/Cys6 DNA-binding domain"/>
    <property type="match status" value="1"/>
</dbReference>
<feature type="region of interest" description="Disordered" evidence="1">
    <location>
        <begin position="658"/>
        <end position="677"/>
    </location>
</feature>
<proteinExistence type="predicted"/>
<evidence type="ECO:0000313" key="3">
    <source>
        <dbReference type="EMBL" id="AAW46244.2"/>
    </source>
</evidence>
<dbReference type="InterPro" id="IPR036864">
    <property type="entry name" value="Zn2-C6_fun-type_DNA-bd_sf"/>
</dbReference>
<keyword evidence="4" id="KW-1185">Reference proteome</keyword>
<name>Q5K966_CRYD1</name>
<feature type="region of interest" description="Disordered" evidence="1">
    <location>
        <begin position="1"/>
        <end position="48"/>
    </location>
</feature>
<dbReference type="GO" id="GO:0008270">
    <property type="term" value="F:zinc ion binding"/>
    <property type="evidence" value="ECO:0007669"/>
    <property type="project" value="InterPro"/>
</dbReference>
<feature type="region of interest" description="Disordered" evidence="1">
    <location>
        <begin position="533"/>
        <end position="582"/>
    </location>
</feature>
<feature type="compositionally biased region" description="Basic residues" evidence="1">
    <location>
        <begin position="546"/>
        <end position="555"/>
    </location>
</feature>
<feature type="domain" description="Zn(2)-C6 fungal-type" evidence="2">
    <location>
        <begin position="598"/>
        <end position="629"/>
    </location>
</feature>
<gene>
    <name evidence="3" type="ordered locus">CNK03030</name>
</gene>
<dbReference type="PaxDb" id="214684-Q5K966"/>
<organism evidence="3 4">
    <name type="scientific">Cryptococcus deneoformans (strain JEC21 / ATCC MYA-565)</name>
    <name type="common">Cryptococcus neoformans var. neoformans serotype D</name>
    <dbReference type="NCBI Taxonomy" id="214684"/>
    <lineage>
        <taxon>Eukaryota</taxon>
        <taxon>Fungi</taxon>
        <taxon>Dikarya</taxon>
        <taxon>Basidiomycota</taxon>
        <taxon>Agaricomycotina</taxon>
        <taxon>Tremellomycetes</taxon>
        <taxon>Tremellales</taxon>
        <taxon>Cryptococcaceae</taxon>
        <taxon>Cryptococcus</taxon>
        <taxon>Cryptococcus neoformans species complex</taxon>
    </lineage>
</organism>
<dbReference type="OrthoDB" id="2575879at2759"/>
<feature type="compositionally biased region" description="Polar residues" evidence="1">
    <location>
        <begin position="1"/>
        <end position="26"/>
    </location>
</feature>
<evidence type="ECO:0000313" key="4">
    <source>
        <dbReference type="Proteomes" id="UP000002149"/>
    </source>
</evidence>
<dbReference type="HOGENOM" id="CLU_400086_0_0_1"/>
<sequence length="677" mass="75400">MPQTANVEQNSKPQNHHNTASTDTQGSMPSTMSPTSAPNPEYFGEVQSKWPDFSPASHWTPRLLWSSNAHPTADSAKYQTQRKIVDLDTGVRSDNLMAKKLQQEEANPASNMTPQAQSLYPPSPFITLSKRHAHSPFENPSATPDEIDYFTERRNFRLKHAMEEDGCGMMSCSAPPTMLTKITGEVWKELPPTLDTKTGSLVLDSQSQTTVGLREAQEVYDRDRYESYAARAIGLETGYRYDQLLRAKLDKPSSQGQSAPTSEHSTHFSRTDLGDWTTRNHTTMPTPSPYQLTTDLQQMRTYFPLLPHSAVPPVPPLNEQLAAAEWQLPVVLSHTDYLPSPQAFLDVSVPAVNHPASIFSPFAGELPAVPQPVIPHPPRMAPCVAQVPSEKSIPPTADQLRDCSQIHIHPDLVAPLPSHPIFFSKVVSTHGELQVSYGISASEDKAGQYHSISATNDGNHPPPNYINGSYPSPSPHHVPPPVMTSHRHSFSVPGQGFYRNDTSPILKMHAHQTEGMHLIGVDVPHPAPQYSYNPLEEGLTSVPPLPKKKRGRPRRSTYPNDLVEKRIGEGRQESRPEECSGQEGLEFGKRFLPKTAIACNFCRLKKLKCNGQRPACSHCKRRSDSECVYQKAPNGRRSSRQRRQKEVNRDIPFTSNVLLPSTGRYSEKPMRQVWAES</sequence>
<feature type="region of interest" description="Disordered" evidence="1">
    <location>
        <begin position="627"/>
        <end position="653"/>
    </location>
</feature>
<feature type="region of interest" description="Disordered" evidence="1">
    <location>
        <begin position="250"/>
        <end position="289"/>
    </location>
</feature>
<dbReference type="AlphaFoldDB" id="Q5K966"/>
<feature type="compositionally biased region" description="Polar residues" evidence="1">
    <location>
        <begin position="277"/>
        <end position="289"/>
    </location>
</feature>
<dbReference type="GO" id="GO:0000981">
    <property type="term" value="F:DNA-binding transcription factor activity, RNA polymerase II-specific"/>
    <property type="evidence" value="ECO:0007669"/>
    <property type="project" value="InterPro"/>
</dbReference>
<dbReference type="InParanoid" id="Q5K966"/>
<dbReference type="Proteomes" id="UP000002149">
    <property type="component" value="Chromosome 11"/>
</dbReference>